<dbReference type="Proteomes" id="UP001215598">
    <property type="component" value="Unassembled WGS sequence"/>
</dbReference>
<proteinExistence type="predicted"/>
<gene>
    <name evidence="1" type="ORF">B0H16DRAFT_1515502</name>
</gene>
<name>A0AAD7JRH3_9AGAR</name>
<reference evidence="1" key="1">
    <citation type="submission" date="2023-03" db="EMBL/GenBank/DDBJ databases">
        <title>Massive genome expansion in bonnet fungi (Mycena s.s.) driven by repeated elements and novel gene families across ecological guilds.</title>
        <authorList>
            <consortium name="Lawrence Berkeley National Laboratory"/>
            <person name="Harder C.B."/>
            <person name="Miyauchi S."/>
            <person name="Viragh M."/>
            <person name="Kuo A."/>
            <person name="Thoen E."/>
            <person name="Andreopoulos B."/>
            <person name="Lu D."/>
            <person name="Skrede I."/>
            <person name="Drula E."/>
            <person name="Henrissat B."/>
            <person name="Morin E."/>
            <person name="Kohler A."/>
            <person name="Barry K."/>
            <person name="LaButti K."/>
            <person name="Morin E."/>
            <person name="Salamov A."/>
            <person name="Lipzen A."/>
            <person name="Mereny Z."/>
            <person name="Hegedus B."/>
            <person name="Baldrian P."/>
            <person name="Stursova M."/>
            <person name="Weitz H."/>
            <person name="Taylor A."/>
            <person name="Grigoriev I.V."/>
            <person name="Nagy L.G."/>
            <person name="Martin F."/>
            <person name="Kauserud H."/>
        </authorList>
    </citation>
    <scope>NUCLEOTIDE SEQUENCE</scope>
    <source>
        <strain evidence="1">CBHHK182m</strain>
    </source>
</reference>
<keyword evidence="2" id="KW-1185">Reference proteome</keyword>
<accession>A0AAD7JRH3</accession>
<organism evidence="1 2">
    <name type="scientific">Mycena metata</name>
    <dbReference type="NCBI Taxonomy" id="1033252"/>
    <lineage>
        <taxon>Eukaryota</taxon>
        <taxon>Fungi</taxon>
        <taxon>Dikarya</taxon>
        <taxon>Basidiomycota</taxon>
        <taxon>Agaricomycotina</taxon>
        <taxon>Agaricomycetes</taxon>
        <taxon>Agaricomycetidae</taxon>
        <taxon>Agaricales</taxon>
        <taxon>Marasmiineae</taxon>
        <taxon>Mycenaceae</taxon>
        <taxon>Mycena</taxon>
    </lineage>
</organism>
<evidence type="ECO:0000313" key="1">
    <source>
        <dbReference type="EMBL" id="KAJ7770447.1"/>
    </source>
</evidence>
<protein>
    <submittedName>
        <fullName evidence="1">Uncharacterized protein</fullName>
    </submittedName>
</protein>
<evidence type="ECO:0000313" key="2">
    <source>
        <dbReference type="Proteomes" id="UP001215598"/>
    </source>
</evidence>
<dbReference type="EMBL" id="JARKIB010000016">
    <property type="protein sequence ID" value="KAJ7770447.1"/>
    <property type="molecule type" value="Genomic_DNA"/>
</dbReference>
<sequence length="84" mass="8723">MLINPSAQGKAQAEIGSVTEGKSLPTFVDQDRMPFVAALVQGGRKVGRECINSGDPSLQSVAPFGEQAPPVFSDVCPVSGCAKF</sequence>
<dbReference type="AlphaFoldDB" id="A0AAD7JRH3"/>
<comment type="caution">
    <text evidence="1">The sequence shown here is derived from an EMBL/GenBank/DDBJ whole genome shotgun (WGS) entry which is preliminary data.</text>
</comment>